<dbReference type="GO" id="GO:0046872">
    <property type="term" value="F:metal ion binding"/>
    <property type="evidence" value="ECO:0007669"/>
    <property type="project" value="UniProtKB-KW"/>
</dbReference>
<evidence type="ECO:0000256" key="5">
    <source>
        <dbReference type="ARBA" id="ARBA00022438"/>
    </source>
</evidence>
<comment type="similarity">
    <text evidence="4">Belongs to the peptidase M29 family.</text>
</comment>
<keyword evidence="7" id="KW-0479">Metal-binding</keyword>
<dbReference type="SUPFAM" id="SSF144052">
    <property type="entry name" value="Thermophilic metalloprotease-like"/>
    <property type="match status" value="1"/>
</dbReference>
<keyword evidence="5 10" id="KW-0031">Aminopeptidase</keyword>
<dbReference type="GO" id="GO:0006508">
    <property type="term" value="P:proteolysis"/>
    <property type="evidence" value="ECO:0007669"/>
    <property type="project" value="UniProtKB-KW"/>
</dbReference>
<dbReference type="InterPro" id="IPR035097">
    <property type="entry name" value="M29_N-terminal"/>
</dbReference>
<keyword evidence="8" id="KW-0378">Hydrolase</keyword>
<dbReference type="EMBL" id="DXCL01000020">
    <property type="protein sequence ID" value="HIZ03263.1"/>
    <property type="molecule type" value="Genomic_DNA"/>
</dbReference>
<protein>
    <submittedName>
        <fullName evidence="10">Aminopeptidase</fullName>
    </submittedName>
</protein>
<dbReference type="GO" id="GO:0004177">
    <property type="term" value="F:aminopeptidase activity"/>
    <property type="evidence" value="ECO:0007669"/>
    <property type="project" value="UniProtKB-KW"/>
</dbReference>
<dbReference type="Proteomes" id="UP000824132">
    <property type="component" value="Unassembled WGS sequence"/>
</dbReference>
<dbReference type="InterPro" id="IPR052170">
    <property type="entry name" value="M29_Exopeptidase"/>
</dbReference>
<organism evidence="10 11">
    <name type="scientific">Candidatus Borkfalkia avistercoris</name>
    <dbReference type="NCBI Taxonomy" id="2838504"/>
    <lineage>
        <taxon>Bacteria</taxon>
        <taxon>Bacillati</taxon>
        <taxon>Bacillota</taxon>
        <taxon>Clostridia</taxon>
        <taxon>Christensenellales</taxon>
        <taxon>Christensenellaceae</taxon>
        <taxon>Candidatus Borkfalkia</taxon>
    </lineage>
</organism>
<keyword evidence="9" id="KW-0482">Metalloprotease</keyword>
<gene>
    <name evidence="10" type="ORF">H9727_03155</name>
</gene>
<evidence type="ECO:0000256" key="3">
    <source>
        <dbReference type="ARBA" id="ARBA00001947"/>
    </source>
</evidence>
<keyword evidence="6" id="KW-0645">Protease</keyword>
<sequence>MQKTILKNYAKLLAKTGLNVQKGQDVIITADISQAEFVLICAEECYRAGARKVFPDWTEQSLSRMHAEERSLQQLSRVLPWEEESLKWQAKTLPAHLYIMSEDPDGMRGVDAEKYADAMRARAAVIKPYRDERENKDQWCIAAAAGEAWAKKVFPKEKSGAGAVERLWRAIISASRAEGNPMANWAAHNKELSARCAYLNGLGLASLEYESANGTKLRVGLIKEGVFAGGEEATLSGVVFNPNIPSEEVYTTPKRGEAEGIVYSTKPLSYQGQLIRNFSVRFENGRAAEVHASQGEAALKKMIEADEGAAYLGECAFVPYDSPISRAKVLFYNTLFDENAACHLALGRGFDNCVRDFEKYSDEERKALGVNDSAIHVDFMIGTDDLNITGVTDTGARIPVFQDGNWAFEVK</sequence>
<dbReference type="GO" id="GO:0008237">
    <property type="term" value="F:metallopeptidase activity"/>
    <property type="evidence" value="ECO:0007669"/>
    <property type="project" value="UniProtKB-KW"/>
</dbReference>
<reference evidence="10" key="1">
    <citation type="journal article" date="2021" name="PeerJ">
        <title>Extensive microbial diversity within the chicken gut microbiome revealed by metagenomics and culture.</title>
        <authorList>
            <person name="Gilroy R."/>
            <person name="Ravi A."/>
            <person name="Getino M."/>
            <person name="Pursley I."/>
            <person name="Horton D.L."/>
            <person name="Alikhan N.F."/>
            <person name="Baker D."/>
            <person name="Gharbi K."/>
            <person name="Hall N."/>
            <person name="Watson M."/>
            <person name="Adriaenssens E.M."/>
            <person name="Foster-Nyarko E."/>
            <person name="Jarju S."/>
            <person name="Secka A."/>
            <person name="Antonio M."/>
            <person name="Oren A."/>
            <person name="Chaudhuri R.R."/>
            <person name="La Ragione R."/>
            <person name="Hildebrand F."/>
            <person name="Pallen M.J."/>
        </authorList>
    </citation>
    <scope>NUCLEOTIDE SEQUENCE</scope>
    <source>
        <strain evidence="10">CHK187-5294</strain>
    </source>
</reference>
<dbReference type="InterPro" id="IPR000787">
    <property type="entry name" value="Peptidase_M29"/>
</dbReference>
<evidence type="ECO:0000256" key="7">
    <source>
        <dbReference type="ARBA" id="ARBA00022723"/>
    </source>
</evidence>
<comment type="cofactor">
    <cofactor evidence="3">
        <name>Zn(2+)</name>
        <dbReference type="ChEBI" id="CHEBI:29105"/>
    </cofactor>
</comment>
<dbReference type="PANTHER" id="PTHR34448:SF3">
    <property type="entry name" value="AMINOPEPTIDASE AMPS"/>
    <property type="match status" value="1"/>
</dbReference>
<dbReference type="PRINTS" id="PR00919">
    <property type="entry name" value="THERMOPTASE"/>
</dbReference>
<evidence type="ECO:0000256" key="4">
    <source>
        <dbReference type="ARBA" id="ARBA00008236"/>
    </source>
</evidence>
<dbReference type="PANTHER" id="PTHR34448">
    <property type="entry name" value="AMINOPEPTIDASE"/>
    <property type="match status" value="1"/>
</dbReference>
<dbReference type="Pfam" id="PF02073">
    <property type="entry name" value="Peptidase_M29"/>
    <property type="match status" value="1"/>
</dbReference>
<name>A0A9D2CYP1_9FIRM</name>
<evidence type="ECO:0000313" key="10">
    <source>
        <dbReference type="EMBL" id="HIZ03263.1"/>
    </source>
</evidence>
<accession>A0A9D2CYP1</accession>
<evidence type="ECO:0000256" key="9">
    <source>
        <dbReference type="ARBA" id="ARBA00023049"/>
    </source>
</evidence>
<dbReference type="AlphaFoldDB" id="A0A9D2CYP1"/>
<dbReference type="Gene3D" id="3.40.1830.10">
    <property type="entry name" value="Thermophilic metalloprotease (M29)"/>
    <property type="match status" value="1"/>
</dbReference>
<evidence type="ECO:0000256" key="2">
    <source>
        <dbReference type="ARBA" id="ARBA00001946"/>
    </source>
</evidence>
<evidence type="ECO:0000256" key="1">
    <source>
        <dbReference type="ARBA" id="ARBA00001941"/>
    </source>
</evidence>
<evidence type="ECO:0000256" key="6">
    <source>
        <dbReference type="ARBA" id="ARBA00022670"/>
    </source>
</evidence>
<proteinExistence type="inferred from homology"/>
<evidence type="ECO:0000313" key="11">
    <source>
        <dbReference type="Proteomes" id="UP000824132"/>
    </source>
</evidence>
<comment type="cofactor">
    <cofactor evidence="2">
        <name>Mg(2+)</name>
        <dbReference type="ChEBI" id="CHEBI:18420"/>
    </cofactor>
</comment>
<comment type="caution">
    <text evidence="10">The sequence shown here is derived from an EMBL/GenBank/DDBJ whole genome shotgun (WGS) entry which is preliminary data.</text>
</comment>
<evidence type="ECO:0000256" key="8">
    <source>
        <dbReference type="ARBA" id="ARBA00022801"/>
    </source>
</evidence>
<reference evidence="10" key="2">
    <citation type="submission" date="2021-04" db="EMBL/GenBank/DDBJ databases">
        <authorList>
            <person name="Gilroy R."/>
        </authorList>
    </citation>
    <scope>NUCLEOTIDE SEQUENCE</scope>
    <source>
        <strain evidence="10">CHK187-5294</strain>
    </source>
</reference>
<comment type="cofactor">
    <cofactor evidence="1">
        <name>Co(2+)</name>
        <dbReference type="ChEBI" id="CHEBI:48828"/>
    </cofactor>
</comment>